<dbReference type="Proteomes" id="UP000460272">
    <property type="component" value="Unassembled WGS sequence"/>
</dbReference>
<dbReference type="EMBL" id="RPFW01000004">
    <property type="protein sequence ID" value="TVZ02948.1"/>
    <property type="molecule type" value="Genomic_DNA"/>
</dbReference>
<keyword evidence="2" id="KW-1185">Reference proteome</keyword>
<dbReference type="RefSeq" id="WP_145855246.1">
    <property type="nucleotide sequence ID" value="NZ_RPFW01000004.1"/>
</dbReference>
<accession>A0A6P2BVK0</accession>
<reference evidence="1 2" key="1">
    <citation type="submission" date="2018-11" db="EMBL/GenBank/DDBJ databases">
        <title>Trebonia kvetii gen.nov., sp.nov., a novel acidophilic actinobacterium, and proposal of the new actinobacterial family Treboniaceae fam. nov.</title>
        <authorList>
            <person name="Rapoport D."/>
            <person name="Sagova-Mareckova M."/>
            <person name="Sedlacek I."/>
            <person name="Provaznik J."/>
            <person name="Kralova S."/>
            <person name="Pavlinic D."/>
            <person name="Benes V."/>
            <person name="Kopecky J."/>
        </authorList>
    </citation>
    <scope>NUCLEOTIDE SEQUENCE [LARGE SCALE GENOMIC DNA]</scope>
    <source>
        <strain evidence="1 2">15Tr583</strain>
    </source>
</reference>
<evidence type="ECO:0000313" key="1">
    <source>
        <dbReference type="EMBL" id="TVZ02948.1"/>
    </source>
</evidence>
<gene>
    <name evidence="1" type="ORF">EAS64_20990</name>
</gene>
<sequence length="122" mass="12680">MPSGSEAQFLSAVPCAAVKRCVVIGSAASPTGDPLQLVWTWNGKSWTRKAVKLPGTSDEQLTAAHCFSLTSCVMAGITAPATGNTESLLFASWNGKVTAPLTANGKPLAGYWNGKAWKLKAA</sequence>
<dbReference type="AlphaFoldDB" id="A0A6P2BVK0"/>
<dbReference type="OrthoDB" id="4847885at2"/>
<name>A0A6P2BVK0_9ACTN</name>
<comment type="caution">
    <text evidence="1">The sequence shown here is derived from an EMBL/GenBank/DDBJ whole genome shotgun (WGS) entry which is preliminary data.</text>
</comment>
<proteinExistence type="predicted"/>
<organism evidence="1 2">
    <name type="scientific">Trebonia kvetii</name>
    <dbReference type="NCBI Taxonomy" id="2480626"/>
    <lineage>
        <taxon>Bacteria</taxon>
        <taxon>Bacillati</taxon>
        <taxon>Actinomycetota</taxon>
        <taxon>Actinomycetes</taxon>
        <taxon>Streptosporangiales</taxon>
        <taxon>Treboniaceae</taxon>
        <taxon>Trebonia</taxon>
    </lineage>
</organism>
<evidence type="ECO:0000313" key="2">
    <source>
        <dbReference type="Proteomes" id="UP000460272"/>
    </source>
</evidence>
<protein>
    <submittedName>
        <fullName evidence="1">Uncharacterized protein</fullName>
    </submittedName>
</protein>